<dbReference type="AlphaFoldDB" id="A0C2K2"/>
<dbReference type="HOGENOM" id="CLU_978115_0_0_1"/>
<dbReference type="EMBL" id="CT868036">
    <property type="protein sequence ID" value="CAK65019.1"/>
    <property type="molecule type" value="Genomic_DNA"/>
</dbReference>
<protein>
    <submittedName>
        <fullName evidence="1">Uncharacterized protein</fullName>
    </submittedName>
</protein>
<name>A0C2K2_PARTE</name>
<organism evidence="1 2">
    <name type="scientific">Paramecium tetraurelia</name>
    <dbReference type="NCBI Taxonomy" id="5888"/>
    <lineage>
        <taxon>Eukaryota</taxon>
        <taxon>Sar</taxon>
        <taxon>Alveolata</taxon>
        <taxon>Ciliophora</taxon>
        <taxon>Intramacronucleata</taxon>
        <taxon>Oligohymenophorea</taxon>
        <taxon>Peniculida</taxon>
        <taxon>Parameciidae</taxon>
        <taxon>Paramecium</taxon>
    </lineage>
</organism>
<dbReference type="RefSeq" id="XP_001432416.1">
    <property type="nucleotide sequence ID" value="XM_001432379.1"/>
</dbReference>
<keyword evidence="2" id="KW-1185">Reference proteome</keyword>
<gene>
    <name evidence="1" type="ORF">GSPATT00034497001</name>
</gene>
<proteinExistence type="predicted"/>
<dbReference type="Proteomes" id="UP000000600">
    <property type="component" value="Unassembled WGS sequence"/>
</dbReference>
<dbReference type="OrthoDB" id="311947at2759"/>
<evidence type="ECO:0000313" key="1">
    <source>
        <dbReference type="EMBL" id="CAK65019.1"/>
    </source>
</evidence>
<dbReference type="InParanoid" id="A0C2K2"/>
<dbReference type="KEGG" id="ptm:GSPATT00034497001"/>
<sequence>MNYLEVRKANSKLIDKPFQEQNNRNLIITEQIQSVTNITLFEISNYQIDYHNLVSSIQLRGGGCLKSTPTRSDLISNLQQIDNRFLTQLPTFANVISEKSLSFQDKLYQDEVLLAFQWFQNNKEQFYILCNNQSENTKNYQLIEKITEQLMRSLTIYIKLSGFLFKQLLQICNDFWRIIFSHQLQNEDRYMQDEIQKNFLEIIEEVDSQMQVEAVNIWMNGAKFELQLIKICVSHCRTNSQKGQELVISIVSGLFSSISQLRPSEELIDSLIEGGKFLLLNFYHK</sequence>
<reference evidence="1 2" key="1">
    <citation type="journal article" date="2006" name="Nature">
        <title>Global trends of whole-genome duplications revealed by the ciliate Paramecium tetraurelia.</title>
        <authorList>
            <consortium name="Genoscope"/>
            <person name="Aury J.-M."/>
            <person name="Jaillon O."/>
            <person name="Duret L."/>
            <person name="Noel B."/>
            <person name="Jubin C."/>
            <person name="Porcel B.M."/>
            <person name="Segurens B."/>
            <person name="Daubin V."/>
            <person name="Anthouard V."/>
            <person name="Aiach N."/>
            <person name="Arnaiz O."/>
            <person name="Billaut A."/>
            <person name="Beisson J."/>
            <person name="Blanc I."/>
            <person name="Bouhouche K."/>
            <person name="Camara F."/>
            <person name="Duharcourt S."/>
            <person name="Guigo R."/>
            <person name="Gogendeau D."/>
            <person name="Katinka M."/>
            <person name="Keller A.-M."/>
            <person name="Kissmehl R."/>
            <person name="Klotz C."/>
            <person name="Koll F."/>
            <person name="Le Moue A."/>
            <person name="Lepere C."/>
            <person name="Malinsky S."/>
            <person name="Nowacki M."/>
            <person name="Nowak J.K."/>
            <person name="Plattner H."/>
            <person name="Poulain J."/>
            <person name="Ruiz F."/>
            <person name="Serrano V."/>
            <person name="Zagulski M."/>
            <person name="Dessen P."/>
            <person name="Betermier M."/>
            <person name="Weissenbach J."/>
            <person name="Scarpelli C."/>
            <person name="Schachter V."/>
            <person name="Sperling L."/>
            <person name="Meyer E."/>
            <person name="Cohen J."/>
            <person name="Wincker P."/>
        </authorList>
    </citation>
    <scope>NUCLEOTIDE SEQUENCE [LARGE SCALE GENOMIC DNA]</scope>
    <source>
        <strain evidence="1 2">Stock d4-2</strain>
    </source>
</reference>
<dbReference type="OMA" id="SGLISSX"/>
<evidence type="ECO:0000313" key="2">
    <source>
        <dbReference type="Proteomes" id="UP000000600"/>
    </source>
</evidence>
<dbReference type="GeneID" id="5018202"/>
<accession>A0C2K2</accession>